<organism evidence="2 3">
    <name type="scientific">Chryseobacterium defluvii</name>
    <dbReference type="NCBI Taxonomy" id="160396"/>
    <lineage>
        <taxon>Bacteria</taxon>
        <taxon>Pseudomonadati</taxon>
        <taxon>Bacteroidota</taxon>
        <taxon>Flavobacteriia</taxon>
        <taxon>Flavobacteriales</taxon>
        <taxon>Weeksellaceae</taxon>
        <taxon>Chryseobacterium group</taxon>
        <taxon>Chryseobacterium</taxon>
    </lineage>
</organism>
<accession>A0A840KGE8</accession>
<protein>
    <submittedName>
        <fullName evidence="2">Uncharacterized protein</fullName>
    </submittedName>
</protein>
<feature type="chain" id="PRO_5032833593" evidence="1">
    <location>
        <begin position="19"/>
        <end position="214"/>
    </location>
</feature>
<evidence type="ECO:0000256" key="1">
    <source>
        <dbReference type="SAM" id="SignalP"/>
    </source>
</evidence>
<evidence type="ECO:0000313" key="3">
    <source>
        <dbReference type="Proteomes" id="UP000592180"/>
    </source>
</evidence>
<comment type="caution">
    <text evidence="2">The sequence shown here is derived from an EMBL/GenBank/DDBJ whole genome shotgun (WGS) entry which is preliminary data.</text>
</comment>
<dbReference type="Proteomes" id="UP000592180">
    <property type="component" value="Unassembled WGS sequence"/>
</dbReference>
<dbReference type="AlphaFoldDB" id="A0A840KGE8"/>
<dbReference type="RefSeq" id="WP_184188163.1">
    <property type="nucleotide sequence ID" value="NZ_JACHLE010000002.1"/>
</dbReference>
<evidence type="ECO:0000313" key="2">
    <source>
        <dbReference type="EMBL" id="MBB4806580.1"/>
    </source>
</evidence>
<sequence length="214" mass="24968">MKNIFYLFLLVNSQLCFAQIGLGVNAQSFYERLYFKNNQYDYKDIKGSPYLNTEFQLAQIGDYKDIPARYNSYTDSFEFKKDGQTYIVPKEDNLGKIVFQNSAKTFVLLNLDGVKTYLEEVDKEVVLLKKITTTFKDFKKASTSYEEDVPASFVQQPPKYFLLNDRRLVEATKKSLSNSFPEKEKSLKDFVKKKNLSYDKESDLIKIVSFLKDK</sequence>
<name>A0A840KGE8_9FLAO</name>
<keyword evidence="3" id="KW-1185">Reference proteome</keyword>
<keyword evidence="1" id="KW-0732">Signal</keyword>
<dbReference type="EMBL" id="JACHLE010000002">
    <property type="protein sequence ID" value="MBB4806580.1"/>
    <property type="molecule type" value="Genomic_DNA"/>
</dbReference>
<reference evidence="2 3" key="1">
    <citation type="submission" date="2020-08" db="EMBL/GenBank/DDBJ databases">
        <title>Functional genomics of gut bacteria from endangered species of beetles.</title>
        <authorList>
            <person name="Carlos-Shanley C."/>
        </authorList>
    </citation>
    <scope>NUCLEOTIDE SEQUENCE [LARGE SCALE GENOMIC DNA]</scope>
    <source>
        <strain evidence="2 3">S00151</strain>
    </source>
</reference>
<proteinExistence type="predicted"/>
<feature type="signal peptide" evidence="1">
    <location>
        <begin position="1"/>
        <end position="18"/>
    </location>
</feature>
<gene>
    <name evidence="2" type="ORF">HNP38_001876</name>
</gene>